<proteinExistence type="predicted"/>
<evidence type="ECO:0000313" key="2">
    <source>
        <dbReference type="Proteomes" id="UP000005824"/>
    </source>
</evidence>
<dbReference type="InParanoid" id="B4D6A3"/>
<evidence type="ECO:0000313" key="1">
    <source>
        <dbReference type="EMBL" id="EDY18012.1"/>
    </source>
</evidence>
<protein>
    <submittedName>
        <fullName evidence="1">Uncharacterized protein</fullName>
    </submittedName>
</protein>
<dbReference type="AlphaFoldDB" id="B4D6A3"/>
<gene>
    <name evidence="1" type="ORF">CfE428DRAFT_4442</name>
</gene>
<organism evidence="1 2">
    <name type="scientific">Chthoniobacter flavus Ellin428</name>
    <dbReference type="NCBI Taxonomy" id="497964"/>
    <lineage>
        <taxon>Bacteria</taxon>
        <taxon>Pseudomonadati</taxon>
        <taxon>Verrucomicrobiota</taxon>
        <taxon>Spartobacteria</taxon>
        <taxon>Chthoniobacterales</taxon>
        <taxon>Chthoniobacteraceae</taxon>
        <taxon>Chthoniobacter</taxon>
    </lineage>
</organism>
<name>B4D6A3_9BACT</name>
<sequence>MAQENLRPQIPIRFPPYGVGGTAEEQLLWSKFTATTQIQKLDDSFRIVVSPGETCITWGGPLVGHRSIVIFTHQGDQLREAPGDQLIAQDIFTSVSSD</sequence>
<reference evidence="1 2" key="1">
    <citation type="journal article" date="2011" name="J. Bacteriol.">
        <title>Genome sequence of Chthoniobacter flavus Ellin428, an aerobic heterotrophic soil bacterium.</title>
        <authorList>
            <person name="Kant R."/>
            <person name="van Passel M.W."/>
            <person name="Palva A."/>
            <person name="Lucas S."/>
            <person name="Lapidus A."/>
            <person name="Glavina Del Rio T."/>
            <person name="Dalin E."/>
            <person name="Tice H."/>
            <person name="Bruce D."/>
            <person name="Goodwin L."/>
            <person name="Pitluck S."/>
            <person name="Larimer F.W."/>
            <person name="Land M.L."/>
            <person name="Hauser L."/>
            <person name="Sangwan P."/>
            <person name="de Vos W.M."/>
            <person name="Janssen P.H."/>
            <person name="Smidt H."/>
        </authorList>
    </citation>
    <scope>NUCLEOTIDE SEQUENCE [LARGE SCALE GENOMIC DNA]</scope>
    <source>
        <strain evidence="1 2">Ellin428</strain>
    </source>
</reference>
<dbReference type="EMBL" id="ABVL01000015">
    <property type="protein sequence ID" value="EDY18012.1"/>
    <property type="molecule type" value="Genomic_DNA"/>
</dbReference>
<keyword evidence="2" id="KW-1185">Reference proteome</keyword>
<dbReference type="Proteomes" id="UP000005824">
    <property type="component" value="Unassembled WGS sequence"/>
</dbReference>
<accession>B4D6A3</accession>
<comment type="caution">
    <text evidence="1">The sequence shown here is derived from an EMBL/GenBank/DDBJ whole genome shotgun (WGS) entry which is preliminary data.</text>
</comment>